<evidence type="ECO:0000313" key="2">
    <source>
        <dbReference type="EMBL" id="AXE75988.1"/>
    </source>
</evidence>
<evidence type="ECO:0000256" key="1">
    <source>
        <dbReference type="SAM" id="Phobius"/>
    </source>
</evidence>
<sequence>MICPHCEKNLLRKERPDNTCSHCRRTYALDPKTNSLGLSDLRVRRILAKVTEEGRIAVVPDQLWYALSRKRLKESRFAPGCASASLGAGLFVGFFAIVAGITYLLLVSGALLLAAAGFAFARAAGVSRGFPVMSRAAFRSEALAPWRNVYGGLPPGVVDDSPPVPSRAGVRAPSEARPAAVLLCPDRSITAFLIADGLPARYGIAPAKDLDAVRALPTRGPVIVLHDADAHGELLVRQVRESLGQRTVIDAGLPLRTVRRLAQAVPYRDKQEKPDRETMARLTALGEFTEEELKWLGKGWRFPLVGMPPARLLAAVTRVAEQVTRSADPERRRAASVGFMTWPGSAARDHAGER</sequence>
<accession>A0A2Z5J6N0</accession>
<proteinExistence type="predicted"/>
<name>A0A2Z5J6N0_STRAR</name>
<gene>
    <name evidence="2" type="ORF">C5746_02250</name>
</gene>
<keyword evidence="1" id="KW-0472">Membrane</keyword>
<reference evidence="2 3" key="1">
    <citation type="journal article" date="2018" name="Front. Microbiol.">
        <title>Genome Sequencing of Streptomyces atratus SCSIOZH16 and Activation Production of Nocardamine via Metabolic Engineering.</title>
        <authorList>
            <person name="Li Y."/>
            <person name="Zhang C."/>
            <person name="Liu C."/>
            <person name="Ju J."/>
            <person name="Ma J."/>
        </authorList>
    </citation>
    <scope>NUCLEOTIDE SEQUENCE [LARGE SCALE GENOMIC DNA]</scope>
    <source>
        <strain evidence="2 3">SCSIO_ZH16</strain>
    </source>
</reference>
<evidence type="ECO:0000313" key="3">
    <source>
        <dbReference type="Proteomes" id="UP000252698"/>
    </source>
</evidence>
<keyword evidence="1" id="KW-0812">Transmembrane</keyword>
<dbReference type="RefSeq" id="WP_114242655.1">
    <property type="nucleotide sequence ID" value="NZ_CP027306.1"/>
</dbReference>
<dbReference type="KEGG" id="sata:C5746_02250"/>
<dbReference type="EMBL" id="CP027306">
    <property type="protein sequence ID" value="AXE75988.1"/>
    <property type="molecule type" value="Genomic_DNA"/>
</dbReference>
<feature type="transmembrane region" description="Helical" evidence="1">
    <location>
        <begin position="103"/>
        <end position="125"/>
    </location>
</feature>
<keyword evidence="1" id="KW-1133">Transmembrane helix</keyword>
<protein>
    <submittedName>
        <fullName evidence="2">Uncharacterized protein</fullName>
    </submittedName>
</protein>
<organism evidence="2 3">
    <name type="scientific">Streptomyces atratus</name>
    <dbReference type="NCBI Taxonomy" id="1893"/>
    <lineage>
        <taxon>Bacteria</taxon>
        <taxon>Bacillati</taxon>
        <taxon>Actinomycetota</taxon>
        <taxon>Actinomycetes</taxon>
        <taxon>Kitasatosporales</taxon>
        <taxon>Streptomycetaceae</taxon>
        <taxon>Streptomyces</taxon>
    </lineage>
</organism>
<dbReference type="AlphaFoldDB" id="A0A2Z5J6N0"/>
<feature type="transmembrane region" description="Helical" evidence="1">
    <location>
        <begin position="77"/>
        <end position="97"/>
    </location>
</feature>
<dbReference type="GeneID" id="95517397"/>
<dbReference type="Proteomes" id="UP000252698">
    <property type="component" value="Chromosome"/>
</dbReference>